<accession>A0A1X2GKQ6</accession>
<evidence type="ECO:0000313" key="13">
    <source>
        <dbReference type="Proteomes" id="UP000242146"/>
    </source>
</evidence>
<feature type="domain" description="Proteasome activator Blm10 middle HEAT repeats region" evidence="10">
    <location>
        <begin position="220"/>
        <end position="743"/>
    </location>
</feature>
<evidence type="ECO:0000256" key="7">
    <source>
        <dbReference type="ARBA" id="ARBA00023204"/>
    </source>
</evidence>
<keyword evidence="4" id="KW-0963">Cytoplasm</keyword>
<dbReference type="InterPro" id="IPR032430">
    <property type="entry name" value="Blm10_mid"/>
</dbReference>
<evidence type="ECO:0000256" key="2">
    <source>
        <dbReference type="ARBA" id="ARBA00004496"/>
    </source>
</evidence>
<dbReference type="GO" id="GO:0005829">
    <property type="term" value="C:cytosol"/>
    <property type="evidence" value="ECO:0007669"/>
    <property type="project" value="TreeGrafter"/>
</dbReference>
<dbReference type="InterPro" id="IPR011989">
    <property type="entry name" value="ARM-like"/>
</dbReference>
<evidence type="ECO:0000259" key="9">
    <source>
        <dbReference type="Pfam" id="PF11919"/>
    </source>
</evidence>
<feature type="domain" description="Proteasome activator complex subunit 4-like HEAT repeat-like" evidence="11">
    <location>
        <begin position="1184"/>
        <end position="1387"/>
    </location>
</feature>
<dbReference type="GO" id="GO:0006281">
    <property type="term" value="P:DNA repair"/>
    <property type="evidence" value="ECO:0007669"/>
    <property type="project" value="UniProtKB-KW"/>
</dbReference>
<evidence type="ECO:0000256" key="3">
    <source>
        <dbReference type="ARBA" id="ARBA00005739"/>
    </source>
</evidence>
<dbReference type="InterPro" id="IPR021843">
    <property type="entry name" value="PSME4_C"/>
</dbReference>
<organism evidence="12 13">
    <name type="scientific">Hesseltinella vesiculosa</name>
    <dbReference type="NCBI Taxonomy" id="101127"/>
    <lineage>
        <taxon>Eukaryota</taxon>
        <taxon>Fungi</taxon>
        <taxon>Fungi incertae sedis</taxon>
        <taxon>Mucoromycota</taxon>
        <taxon>Mucoromycotina</taxon>
        <taxon>Mucoromycetes</taxon>
        <taxon>Mucorales</taxon>
        <taxon>Cunninghamellaceae</taxon>
        <taxon>Hesseltinella</taxon>
    </lineage>
</organism>
<dbReference type="GO" id="GO:0010499">
    <property type="term" value="P:proteasomal ubiquitin-independent protein catabolic process"/>
    <property type="evidence" value="ECO:0007669"/>
    <property type="project" value="TreeGrafter"/>
</dbReference>
<dbReference type="STRING" id="101127.A0A1X2GKQ6"/>
<keyword evidence="8" id="KW-0539">Nucleus</keyword>
<dbReference type="EMBL" id="MCGT01000010">
    <property type="protein sequence ID" value="ORX56233.1"/>
    <property type="molecule type" value="Genomic_DNA"/>
</dbReference>
<comment type="subcellular location">
    <subcellularLocation>
        <location evidence="2">Cytoplasm</location>
    </subcellularLocation>
    <subcellularLocation>
        <location evidence="1">Nucleus speckle</location>
    </subcellularLocation>
</comment>
<reference evidence="12 13" key="1">
    <citation type="submission" date="2016-07" db="EMBL/GenBank/DDBJ databases">
        <title>Pervasive Adenine N6-methylation of Active Genes in Fungi.</title>
        <authorList>
            <consortium name="DOE Joint Genome Institute"/>
            <person name="Mondo S.J."/>
            <person name="Dannebaum R.O."/>
            <person name="Kuo R.C."/>
            <person name="Labutti K."/>
            <person name="Haridas S."/>
            <person name="Kuo A."/>
            <person name="Salamov A."/>
            <person name="Ahrendt S.R."/>
            <person name="Lipzen A."/>
            <person name="Sullivan W."/>
            <person name="Andreopoulos W.B."/>
            <person name="Clum A."/>
            <person name="Lindquist E."/>
            <person name="Daum C."/>
            <person name="Ramamoorthy G.K."/>
            <person name="Gryganskyi A."/>
            <person name="Culley D."/>
            <person name="Magnuson J.K."/>
            <person name="James T.Y."/>
            <person name="O'Malley M.A."/>
            <person name="Stajich J.E."/>
            <person name="Spatafora J.W."/>
            <person name="Visel A."/>
            <person name="Grigoriev I.V."/>
        </authorList>
    </citation>
    <scope>NUCLEOTIDE SEQUENCE [LARGE SCALE GENOMIC DNA]</scope>
    <source>
        <strain evidence="12 13">NRRL 3301</strain>
    </source>
</reference>
<keyword evidence="13" id="KW-1185">Reference proteome</keyword>
<evidence type="ECO:0000256" key="4">
    <source>
        <dbReference type="ARBA" id="ARBA00022490"/>
    </source>
</evidence>
<dbReference type="InterPro" id="IPR035309">
    <property type="entry name" value="PSME4"/>
</dbReference>
<dbReference type="GO" id="GO:0016607">
    <property type="term" value="C:nuclear speck"/>
    <property type="evidence" value="ECO:0007669"/>
    <property type="project" value="UniProtKB-SubCell"/>
</dbReference>
<evidence type="ECO:0000259" key="11">
    <source>
        <dbReference type="Pfam" id="PF23096"/>
    </source>
</evidence>
<feature type="domain" description="Proteasome activator complex subunit 4 C-terminal" evidence="9">
    <location>
        <begin position="1684"/>
        <end position="1770"/>
    </location>
</feature>
<dbReference type="InterPro" id="IPR016024">
    <property type="entry name" value="ARM-type_fold"/>
</dbReference>
<proteinExistence type="inferred from homology"/>
<protein>
    <recommendedName>
        <fullName evidence="14">ARM repeat-containing protein</fullName>
    </recommendedName>
</protein>
<dbReference type="PANTHER" id="PTHR32170">
    <property type="entry name" value="PROTEASOME ACTIVATOR COMPLEX SUBUNIT 4"/>
    <property type="match status" value="1"/>
</dbReference>
<name>A0A1X2GKQ6_9FUNG</name>
<dbReference type="Proteomes" id="UP000242146">
    <property type="component" value="Unassembled WGS sequence"/>
</dbReference>
<evidence type="ECO:0000259" key="10">
    <source>
        <dbReference type="Pfam" id="PF16507"/>
    </source>
</evidence>
<keyword evidence="7" id="KW-0234">DNA repair</keyword>
<dbReference type="Gene3D" id="1.25.10.10">
    <property type="entry name" value="Leucine-rich Repeat Variant"/>
    <property type="match status" value="1"/>
</dbReference>
<dbReference type="Pfam" id="PF23096">
    <property type="entry name" value="HEAT_PSME4"/>
    <property type="match status" value="1"/>
</dbReference>
<sequence>MERCLFPKSRQRTYISDQKHLQSIVRLAEHAERYFAPEATQEILDTVLPRFTTHSVHDMMQAQGYLVLLLPTNPIGPLTAKDYLPTVFSLWSMATRSRTYECQFISLLGRIAVSQMNAPPEYWDSNDIGVFTHDQIKTVFSSTLRLMNLPVGSKSNDGTSTSTSTTGYGSAGLKIDMKALHASVLQNNNSRYLCLAKFIVYTMVPRKDGEQDPGFSLSLLGELIQAVELYFHPSNNGMWSFLLTTLVRYVTYAFIKRWRHEQEPDCDTPPERRLTPLMRRKFVEILKPVALLSMFGKDPLTIAAAEVTIRFLAWLEPELVFPSLLERIYPSLETLTETHRTTSALSIVAAVSLPLLSRDHYPSGGKHLVPLLHLAIPGIDLNDPVKTITALMFITNAIMTVPIFDLTMVPNDDAEMMDVDPMDMMVDDTDPFKVLPRPLEDQFTKMSSGQFEEWVAKFLRRIFTILENMPQEDGKKQSETMEANLTQIMLHTCEIVFSQLSEDLYDLALRLIADFATEQVLPNAVRALGSLCDSIASIHPKKAAKKFIPICCERIKNELEHGAASTMTNADTASLIQSDATLHWYQHILFSVVASIGSEWLVYQSDLLDIGQAMVSQCRSRRGMMWGGKFLRHSLKTLLCTYPLDYRSLPPQEWADAKLMDKSHQLWGRPADPKHIDVQWHTPSPAEKDMALTLLDTFLIPAMDRLQELMTGSHVQMDSHAVTNDFCRQLAIVRNCLIGTTTMVADDGEDIAPLKPQGDGNIEETNPLQSDVIIAGYAFTDPADPKTQLAREYRARLGKLLHDLVQYFSKERDNDVESIKILVKALRLYLSERGVDKTWFERVKHGYNYSKNLFKSPGDKKRYPRSLLVLRAYIAHLQRLKHNSMRRVRTPIHDALLKDLLLLSTSSYSEIRKVSQSALGSSARCYLGSKDVLLPEILALLKHQPELDPLTAKQQMKGALYLLKHRSIQLWCLRDWKYIPAFILSLCQAHHSDDLSIQELVRKLFLEYITQFYQCSFKLVYQQEPLTNPLHLKLHQKVQDRLTNHRSIHHQLTLDLVALLQSGDKLHWRFATMAANFLELLIRVELAPTRDLANTFVRTCLLSELPAMRRIGISGVMQLLLFIKQRTFANGNEDLLIMRSTRHPLKKAKPLNAVFTNASNPTQAFLSLATSPTSTSSFLIDDPTVGWYAWPKEVVGYVTLEEAGQLPEIEHDSRDAYDALVALFKSADTWKSMMDYMAQEANQKQDDRFNSSHVRLYASVFQMMYQHPEVIACAREQLERLCSMTDQKHMQRAASELMAGLVRGTKHWPLAMTTSLWQDWLGALVTSTLTNVTPDTHTYWSTFLRCCCSRRDPRRLVPLVQAVLATGFDPTSDAAFTEASKLTYVHSIIMGMKWRFQPWSGDLLALYIQNLNHPYKQVREVLGRNMNDMMQIQWIPGFASVSDALNASLSHPGGNQTPSLPTLEIDLLLRPILETLDIECQHDIQLDQQPLQGRAKTHHYASCKTVLCWLREALSTWHVTGTLKLIPAFLPVVFRMLQFSEDQDLQQSTSKVLSKMAQMNFPPDMVSGMVDQLLHILTTSPNWHVRVRTLPLLQVFFFKHLFLLDGQVIAIMDAIGSLLLDHRLEVRHMASITLGGLVRCSQRDAIDSLRQRYTALLVHTKLPKRHRNEKGKLIEPEGFHDALLRKHAGALGLACLVNAFPYEVPSWMPSVLCTLANCMSGPAEIQATIRTTFSDFRRTHSDTWHEDINKFTEDQLSLLSDMLISPSYYA</sequence>
<dbReference type="Pfam" id="PF11919">
    <property type="entry name" value="PSME4_C"/>
    <property type="match status" value="1"/>
</dbReference>
<evidence type="ECO:0008006" key="14">
    <source>
        <dbReference type="Google" id="ProtNLM"/>
    </source>
</evidence>
<dbReference type="SUPFAM" id="SSF48371">
    <property type="entry name" value="ARM repeat"/>
    <property type="match status" value="2"/>
</dbReference>
<gene>
    <name evidence="12" type="ORF">DM01DRAFT_330261</name>
</gene>
<dbReference type="InterPro" id="IPR055455">
    <property type="entry name" value="HEAT_PSME4"/>
</dbReference>
<evidence type="ECO:0000256" key="5">
    <source>
        <dbReference type="ARBA" id="ARBA00022737"/>
    </source>
</evidence>
<keyword evidence="5" id="KW-0677">Repeat</keyword>
<dbReference type="OrthoDB" id="17907at2759"/>
<evidence type="ECO:0000313" key="12">
    <source>
        <dbReference type="EMBL" id="ORX56233.1"/>
    </source>
</evidence>
<comment type="similarity">
    <text evidence="3">Belongs to the BLM10 family.</text>
</comment>
<dbReference type="PANTHER" id="PTHR32170:SF3">
    <property type="entry name" value="PROTEASOME ACTIVATOR COMPLEX SUBUNIT 4"/>
    <property type="match status" value="1"/>
</dbReference>
<evidence type="ECO:0000256" key="8">
    <source>
        <dbReference type="ARBA" id="ARBA00023242"/>
    </source>
</evidence>
<dbReference type="GO" id="GO:0070628">
    <property type="term" value="F:proteasome binding"/>
    <property type="evidence" value="ECO:0007669"/>
    <property type="project" value="InterPro"/>
</dbReference>
<dbReference type="Pfam" id="PF16507">
    <property type="entry name" value="HEAT_PSME4_mid"/>
    <property type="match status" value="1"/>
</dbReference>
<keyword evidence="6" id="KW-0227">DNA damage</keyword>
<comment type="caution">
    <text evidence="12">The sequence shown here is derived from an EMBL/GenBank/DDBJ whole genome shotgun (WGS) entry which is preliminary data.</text>
</comment>
<evidence type="ECO:0000256" key="6">
    <source>
        <dbReference type="ARBA" id="ARBA00022763"/>
    </source>
</evidence>
<evidence type="ECO:0000256" key="1">
    <source>
        <dbReference type="ARBA" id="ARBA00004324"/>
    </source>
</evidence>
<dbReference type="GO" id="GO:0016504">
    <property type="term" value="F:peptidase activator activity"/>
    <property type="evidence" value="ECO:0007669"/>
    <property type="project" value="InterPro"/>
</dbReference>